<dbReference type="Gene3D" id="3.40.30.10">
    <property type="entry name" value="Glutaredoxin"/>
    <property type="match status" value="1"/>
</dbReference>
<dbReference type="RefSeq" id="WP_017385473.1">
    <property type="nucleotide sequence ID" value="NZ_BBTQ01000010.1"/>
</dbReference>
<dbReference type="Pfam" id="PF01323">
    <property type="entry name" value="DSBA"/>
    <property type="match status" value="1"/>
</dbReference>
<reference evidence="2 3" key="1">
    <citation type="submission" date="2018-10" db="EMBL/GenBank/DDBJ databases">
        <title>GWAS and RNA-Seq identify cryptic mechanisms of antimicrobial resistance in Acinetobacter baumannii.</title>
        <authorList>
            <person name="Sahl J.W."/>
        </authorList>
    </citation>
    <scope>NUCLEOTIDE SEQUENCE [LARGE SCALE GENOMIC DNA]</scope>
    <source>
        <strain evidence="2 3">TG41884</strain>
    </source>
</reference>
<feature type="domain" description="DSBA-like thioredoxin" evidence="1">
    <location>
        <begin position="8"/>
        <end position="208"/>
    </location>
</feature>
<sequence length="218" mass="24763">MMIRQLHIDVFFDFICPWCLIGKRQLLIAINRFYQLHPKVKVVVHWRGVQLIPDLAVEGVPFQTFYLKRLGSLTAVRMRQEQVNKAANKVGLKIDFEQIKRMPNTAKAHRLFDKALKIGTPEQCNALLEQLFAAYFYDGLDIGNTTTLYKIAKRCGFPRELIKDLLIQDHQDFISASTGGNGVPYFIFNRASALVGAQSADALYQAMQEAMLAQGELI</sequence>
<dbReference type="SUPFAM" id="SSF52833">
    <property type="entry name" value="Thioredoxin-like"/>
    <property type="match status" value="1"/>
</dbReference>
<dbReference type="Proteomes" id="UP000271320">
    <property type="component" value="Unassembled WGS sequence"/>
</dbReference>
<dbReference type="AlphaFoldDB" id="A0A1C2TS50"/>
<dbReference type="CDD" id="cd03024">
    <property type="entry name" value="DsbA_FrnE"/>
    <property type="match status" value="1"/>
</dbReference>
<evidence type="ECO:0000259" key="1">
    <source>
        <dbReference type="Pfam" id="PF01323"/>
    </source>
</evidence>
<accession>A0A1C2TS50</accession>
<dbReference type="GO" id="GO:0016491">
    <property type="term" value="F:oxidoreductase activity"/>
    <property type="evidence" value="ECO:0007669"/>
    <property type="project" value="InterPro"/>
</dbReference>
<dbReference type="InterPro" id="IPR001853">
    <property type="entry name" value="DSBA-like_thioredoxin_dom"/>
</dbReference>
<dbReference type="PANTHER" id="PTHR13887">
    <property type="entry name" value="GLUTATHIONE S-TRANSFERASE KAPPA"/>
    <property type="match status" value="1"/>
</dbReference>
<dbReference type="EMBL" id="RFEW01000009">
    <property type="protein sequence ID" value="RSO58470.1"/>
    <property type="molecule type" value="Genomic_DNA"/>
</dbReference>
<dbReference type="InterPro" id="IPR036249">
    <property type="entry name" value="Thioredoxin-like_sf"/>
</dbReference>
<name>A0A1C2TS50_ACIPI</name>
<evidence type="ECO:0000313" key="2">
    <source>
        <dbReference type="EMBL" id="RSO58470.1"/>
    </source>
</evidence>
<organism evidence="2 3">
    <name type="scientific">Acinetobacter pittii</name>
    <name type="common">Acinetobacter genomosp. 3</name>
    <dbReference type="NCBI Taxonomy" id="48296"/>
    <lineage>
        <taxon>Bacteria</taxon>
        <taxon>Pseudomonadati</taxon>
        <taxon>Pseudomonadota</taxon>
        <taxon>Gammaproteobacteria</taxon>
        <taxon>Moraxellales</taxon>
        <taxon>Moraxellaceae</taxon>
        <taxon>Acinetobacter</taxon>
        <taxon>Acinetobacter calcoaceticus/baumannii complex</taxon>
    </lineage>
</organism>
<evidence type="ECO:0000313" key="3">
    <source>
        <dbReference type="Proteomes" id="UP000271320"/>
    </source>
</evidence>
<protein>
    <submittedName>
        <fullName evidence="2">DsbA family oxidoreductase</fullName>
    </submittedName>
</protein>
<gene>
    <name evidence="2" type="ORF">EA752_12435</name>
</gene>
<dbReference type="PANTHER" id="PTHR13887:SF41">
    <property type="entry name" value="THIOREDOXIN SUPERFAMILY PROTEIN"/>
    <property type="match status" value="1"/>
</dbReference>
<comment type="caution">
    <text evidence="2">The sequence shown here is derived from an EMBL/GenBank/DDBJ whole genome shotgun (WGS) entry which is preliminary data.</text>
</comment>
<proteinExistence type="predicted"/>